<dbReference type="PANTHER" id="PTHR11528">
    <property type="entry name" value="HEAT SHOCK PROTEIN 90 FAMILY MEMBER"/>
    <property type="match status" value="1"/>
</dbReference>
<dbReference type="EMBL" id="BSYO01000027">
    <property type="protein sequence ID" value="GMH24229.1"/>
    <property type="molecule type" value="Genomic_DNA"/>
</dbReference>
<sequence>MENPRKRKPSFLWFAREYLIGCLQQMSMVLSSCSNASDALDKLKFLSVTEPSLLGDGGELEIRIKADPDNGTITIIDTGVGMTKEELVDCLGTIAQSGTSKFLKALKENKDVGADNGLIGQFVVGFYSAFLVAERIVVSTKSPRSDKQFVWEAVADSSSYTIREETDPEKLLKRGTQVTLYLREVLLHSSCCCVYFGVKAVAAQLHGGVGLHDFGAWLPSMDACQASCKVDTKIDGLRATGLDQRTLIERNLLKGLTADENTAAHDVGSLGYVNVRYGGYIATVEVEVKESTKVRSPSPSIDNFDQPEGGANALNINRLEEQLQFKIVENLLEESLVKLQEEKVEADNFVRWELRACWLQHLQDQKNSENVFSEACWLQHHLLQILRMGPVTMMLSLRSERSCLMELSPG</sequence>
<evidence type="ECO:0000256" key="1">
    <source>
        <dbReference type="ARBA" id="ARBA00008239"/>
    </source>
</evidence>
<dbReference type="PRINTS" id="PR00775">
    <property type="entry name" value="HEATSHOCK90"/>
</dbReference>
<comment type="similarity">
    <text evidence="1">Belongs to the heat shock protein 90 family.</text>
</comment>
<protein>
    <submittedName>
        <fullName evidence="5">Uncharacterized protein</fullName>
    </submittedName>
</protein>
<dbReference type="GO" id="GO:0005524">
    <property type="term" value="F:ATP binding"/>
    <property type="evidence" value="ECO:0007669"/>
    <property type="project" value="UniProtKB-KW"/>
</dbReference>
<dbReference type="AlphaFoldDB" id="A0AAD3T8A3"/>
<dbReference type="PROSITE" id="PS51257">
    <property type="entry name" value="PROKAR_LIPOPROTEIN"/>
    <property type="match status" value="1"/>
</dbReference>
<dbReference type="InterPro" id="IPR036890">
    <property type="entry name" value="HATPase_C_sf"/>
</dbReference>
<dbReference type="CDD" id="cd16927">
    <property type="entry name" value="HATPase_Hsp90-like"/>
    <property type="match status" value="1"/>
</dbReference>
<dbReference type="Gene3D" id="3.30.565.10">
    <property type="entry name" value="Histidine kinase-like ATPase, C-terminal domain"/>
    <property type="match status" value="1"/>
</dbReference>
<dbReference type="Pfam" id="PF13589">
    <property type="entry name" value="HATPase_c_3"/>
    <property type="match status" value="1"/>
</dbReference>
<dbReference type="Proteomes" id="UP001279734">
    <property type="component" value="Unassembled WGS sequence"/>
</dbReference>
<keyword evidence="4" id="KW-0143">Chaperone</keyword>
<dbReference type="GO" id="GO:0051082">
    <property type="term" value="F:unfolded protein binding"/>
    <property type="evidence" value="ECO:0007669"/>
    <property type="project" value="InterPro"/>
</dbReference>
<dbReference type="InterPro" id="IPR020575">
    <property type="entry name" value="Hsp90_N"/>
</dbReference>
<evidence type="ECO:0000256" key="2">
    <source>
        <dbReference type="ARBA" id="ARBA00022741"/>
    </source>
</evidence>
<evidence type="ECO:0000256" key="3">
    <source>
        <dbReference type="ARBA" id="ARBA00022840"/>
    </source>
</evidence>
<dbReference type="InterPro" id="IPR001404">
    <property type="entry name" value="Hsp90_fam"/>
</dbReference>
<keyword evidence="3" id="KW-0067">ATP-binding</keyword>
<organism evidence="5 6">
    <name type="scientific">Nepenthes gracilis</name>
    <name type="common">Slender pitcher plant</name>
    <dbReference type="NCBI Taxonomy" id="150966"/>
    <lineage>
        <taxon>Eukaryota</taxon>
        <taxon>Viridiplantae</taxon>
        <taxon>Streptophyta</taxon>
        <taxon>Embryophyta</taxon>
        <taxon>Tracheophyta</taxon>
        <taxon>Spermatophyta</taxon>
        <taxon>Magnoliopsida</taxon>
        <taxon>eudicotyledons</taxon>
        <taxon>Gunneridae</taxon>
        <taxon>Pentapetalae</taxon>
        <taxon>Caryophyllales</taxon>
        <taxon>Nepenthaceae</taxon>
        <taxon>Nepenthes</taxon>
    </lineage>
</organism>
<evidence type="ECO:0000313" key="5">
    <source>
        <dbReference type="EMBL" id="GMH24229.1"/>
    </source>
</evidence>
<keyword evidence="2" id="KW-0547">Nucleotide-binding</keyword>
<comment type="caution">
    <text evidence="5">The sequence shown here is derived from an EMBL/GenBank/DDBJ whole genome shotgun (WGS) entry which is preliminary data.</text>
</comment>
<gene>
    <name evidence="5" type="ORF">Nepgr_026072</name>
</gene>
<keyword evidence="6" id="KW-1185">Reference proteome</keyword>
<dbReference type="GO" id="GO:0140662">
    <property type="term" value="F:ATP-dependent protein folding chaperone"/>
    <property type="evidence" value="ECO:0007669"/>
    <property type="project" value="InterPro"/>
</dbReference>
<reference evidence="5" key="1">
    <citation type="submission" date="2023-05" db="EMBL/GenBank/DDBJ databases">
        <title>Nepenthes gracilis genome sequencing.</title>
        <authorList>
            <person name="Fukushima K."/>
        </authorList>
    </citation>
    <scope>NUCLEOTIDE SEQUENCE</scope>
    <source>
        <strain evidence="5">SING2019-196</strain>
    </source>
</reference>
<name>A0AAD3T8A3_NEPGR</name>
<evidence type="ECO:0000256" key="4">
    <source>
        <dbReference type="ARBA" id="ARBA00023186"/>
    </source>
</evidence>
<accession>A0AAD3T8A3</accession>
<proteinExistence type="inferred from homology"/>
<dbReference type="SUPFAM" id="SSF55874">
    <property type="entry name" value="ATPase domain of HSP90 chaperone/DNA topoisomerase II/histidine kinase"/>
    <property type="match status" value="1"/>
</dbReference>
<evidence type="ECO:0000313" key="6">
    <source>
        <dbReference type="Proteomes" id="UP001279734"/>
    </source>
</evidence>
<dbReference type="GO" id="GO:0016887">
    <property type="term" value="F:ATP hydrolysis activity"/>
    <property type="evidence" value="ECO:0007669"/>
    <property type="project" value="InterPro"/>
</dbReference>